<sequence>MCIHVYRLSGDRIDDGLAPIYSIFSKNHCGHGDQTVCHLLVECPQLSYPGPTDDIKDVSAADAIKWSNEEIWTALNIEVLRADEGEARLVWSSAGLKGRGKRKIPEKTRRPAASSGTIPTSGNPGDPRPGLNPVRHGGRRARLSLHGAEESPGSRTSSRASGMFVAMTTEDTGNGQVPEYLWNRTARNYVYSLLNLVYIGMRTLSENFHISGFVYMHKSSTVSLEWHVNEVTMLTTMLNVRIVRRELPLGTRDPCYRVMHAVGGDQPRPARQTHSLLRRPWQGDDGQPAWPTSQPLLPCRRSRRRGRMSKNILAILFSRRNAAFGEDSGPEPTTPKAVRCFQDVVDTRNSASVYASCAEPRKQHIQPKAVRCLQDVVDTRNSASVYASCAEPRKQHIQPKAVRCLQDVVDTRNSASVYSEMGKMLFPSAVFKMRVRYVQNYLSLSDMDILNCRRNDNYLVTVAKKASCRLGIVRARNGDFPYFVCTYLTPFFVITDCVFVYLLYVQHDDEDTSPSLARRGDGALDTRGNVALIPPALSLLKIRGDCAQAMQLDKHERLHGESQAILRETNRGIGLGNNNLYAHQRNVTRGASNLPDGQSERHRSVTGFRAELLISGRVPSDRRRVAREMASGREICDCEYQAVKEHNLRVVKAIGTYFLSGSRSFVYRHRTPPDITTYSQSAALAGEVSTSPSWIYIRISRGLCSCASKVKKRGSDIRATLTRTPSTSSTKLTTGTNITDLNYVDAGDSVQEIPAIKQAPLDLQIRTQKPLTSGKSYQWSSATSGSVVFIDTVYSGPRVRVVLGESLAHVYEMQDWRRWRLHLPYVMPSPIITATSGSAVTCEVASGRRSWPVCKSYSQLPVTKLDLTSESTCEIANLDDIGTLKAINILVPIFMGASVKQNCETIRINILQIREIVYQNKQKARDISVFTNPDPTLVIQRDNMKLVSHCADADQWPSIARNSATRPLSNSRPAAELSYAPGGRAVTRPGTKVPITSMVGCNRKCSPTHLGQIIEPVAGCSVSAGHRARVHSCLTVVDILIELHAAIGEGVEILTGVGFSSAQLNMNSLYVVRVLAQRGLLLPSCSQFRTRSSALVLVRSHVACTFSRARGSIHARAHREGKRRYVLCSCIDDDRILQPQRTYVGRRYHLAFELRTKVDDVRKVQNKPRPSQTHLACFTDCASNQICAVAESRRTVIRDVKNLTCVKNVPPRAEIYKGKPPRVRTHALLTVGGFNFRGYLFKNVLVQCPSALSDTRGAADLLDRASQLRASLQ</sequence>
<evidence type="ECO:0000256" key="1">
    <source>
        <dbReference type="SAM" id="MobiDB-lite"/>
    </source>
</evidence>
<dbReference type="EMBL" id="JARBHB010000001">
    <property type="protein sequence ID" value="KAJ8898468.1"/>
    <property type="molecule type" value="Genomic_DNA"/>
</dbReference>
<keyword evidence="3" id="KW-1185">Reference proteome</keyword>
<reference evidence="2 3" key="1">
    <citation type="submission" date="2023-02" db="EMBL/GenBank/DDBJ databases">
        <title>LHISI_Scaffold_Assembly.</title>
        <authorList>
            <person name="Stuart O.P."/>
            <person name="Cleave R."/>
            <person name="Magrath M.J.L."/>
            <person name="Mikheyev A.S."/>
        </authorList>
    </citation>
    <scope>NUCLEOTIDE SEQUENCE [LARGE SCALE GENOMIC DNA]</scope>
    <source>
        <strain evidence="2">Daus_M_001</strain>
        <tissue evidence="2">Leg muscle</tissue>
    </source>
</reference>
<proteinExistence type="predicted"/>
<protein>
    <submittedName>
        <fullName evidence="2">Uncharacterized protein</fullName>
    </submittedName>
</protein>
<accession>A0ABQ9IP69</accession>
<dbReference type="Proteomes" id="UP001159363">
    <property type="component" value="Chromosome 1"/>
</dbReference>
<name>A0ABQ9IP69_9NEOP</name>
<evidence type="ECO:0000313" key="3">
    <source>
        <dbReference type="Proteomes" id="UP001159363"/>
    </source>
</evidence>
<gene>
    <name evidence="2" type="ORF">PR048_003828</name>
</gene>
<feature type="region of interest" description="Disordered" evidence="1">
    <location>
        <begin position="100"/>
        <end position="137"/>
    </location>
</feature>
<organism evidence="2 3">
    <name type="scientific">Dryococelus australis</name>
    <dbReference type="NCBI Taxonomy" id="614101"/>
    <lineage>
        <taxon>Eukaryota</taxon>
        <taxon>Metazoa</taxon>
        <taxon>Ecdysozoa</taxon>
        <taxon>Arthropoda</taxon>
        <taxon>Hexapoda</taxon>
        <taxon>Insecta</taxon>
        <taxon>Pterygota</taxon>
        <taxon>Neoptera</taxon>
        <taxon>Polyneoptera</taxon>
        <taxon>Phasmatodea</taxon>
        <taxon>Verophasmatodea</taxon>
        <taxon>Anareolatae</taxon>
        <taxon>Phasmatidae</taxon>
        <taxon>Eurycanthinae</taxon>
        <taxon>Dryococelus</taxon>
    </lineage>
</organism>
<evidence type="ECO:0000313" key="2">
    <source>
        <dbReference type="EMBL" id="KAJ8898468.1"/>
    </source>
</evidence>
<feature type="compositionally biased region" description="Polar residues" evidence="1">
    <location>
        <begin position="114"/>
        <end position="123"/>
    </location>
</feature>
<comment type="caution">
    <text evidence="2">The sequence shown here is derived from an EMBL/GenBank/DDBJ whole genome shotgun (WGS) entry which is preliminary data.</text>
</comment>